<evidence type="ECO:0000313" key="3">
    <source>
        <dbReference type="Proteomes" id="UP001500420"/>
    </source>
</evidence>
<dbReference type="InterPro" id="IPR021671">
    <property type="entry name" value="PD(D/E)XK_Endonuc"/>
</dbReference>
<dbReference type="InterPro" id="IPR011856">
    <property type="entry name" value="tRNA_endonuc-like_dom_sf"/>
</dbReference>
<reference evidence="2 3" key="1">
    <citation type="journal article" date="2019" name="Int. J. Syst. Evol. Microbiol.">
        <title>The Global Catalogue of Microorganisms (GCM) 10K type strain sequencing project: providing services to taxonomists for standard genome sequencing and annotation.</title>
        <authorList>
            <consortium name="The Broad Institute Genomics Platform"/>
            <consortium name="The Broad Institute Genome Sequencing Center for Infectious Disease"/>
            <person name="Wu L."/>
            <person name="Ma J."/>
        </authorList>
    </citation>
    <scope>NUCLEOTIDE SEQUENCE [LARGE SCALE GENOMIC DNA]</scope>
    <source>
        <strain evidence="2 3">JCM 16328</strain>
    </source>
</reference>
<sequence>MDPNAKGDKVEAMVLSDLVNREFDVLIPFSESNRYDLVIQGEAGFHKLQCKSGRYKQDRIIFSTKSSRPNTTGSTREDYRGDIDYFAVYSFGTEETYLVPISKAANGEMTLRTQPPDNGQSKGINWAEDYLIDAQLRDL</sequence>
<dbReference type="Gene3D" id="3.40.1350.10">
    <property type="match status" value="1"/>
</dbReference>
<evidence type="ECO:0000259" key="1">
    <source>
        <dbReference type="Pfam" id="PF11645"/>
    </source>
</evidence>
<proteinExistence type="predicted"/>
<comment type="caution">
    <text evidence="2">The sequence shown here is derived from an EMBL/GenBank/DDBJ whole genome shotgun (WGS) entry which is preliminary data.</text>
</comment>
<dbReference type="RefSeq" id="WP_343772872.1">
    <property type="nucleotide sequence ID" value="NZ_BAAADV010000001.1"/>
</dbReference>
<accession>A0AAV3T8A1</accession>
<feature type="domain" description="PD(D/E)XK endonuclease" evidence="1">
    <location>
        <begin position="1"/>
        <end position="131"/>
    </location>
</feature>
<dbReference type="EMBL" id="BAAADV010000001">
    <property type="protein sequence ID" value="GAA0667112.1"/>
    <property type="molecule type" value="Genomic_DNA"/>
</dbReference>
<evidence type="ECO:0000313" key="2">
    <source>
        <dbReference type="EMBL" id="GAA0667112.1"/>
    </source>
</evidence>
<gene>
    <name evidence="2" type="ORF">GCM10009020_10690</name>
</gene>
<dbReference type="AlphaFoldDB" id="A0AAV3T8A1"/>
<name>A0AAV3T8A1_9EURY</name>
<protein>
    <recommendedName>
        <fullName evidence="1">PD(D/E)XK endonuclease domain-containing protein</fullName>
    </recommendedName>
</protein>
<dbReference type="Pfam" id="PF11645">
    <property type="entry name" value="PDDEXK_5"/>
    <property type="match status" value="1"/>
</dbReference>
<dbReference type="Proteomes" id="UP001500420">
    <property type="component" value="Unassembled WGS sequence"/>
</dbReference>
<keyword evidence="3" id="KW-1185">Reference proteome</keyword>
<organism evidence="2 3">
    <name type="scientific">Natronoarchaeum mannanilyticum</name>
    <dbReference type="NCBI Taxonomy" id="926360"/>
    <lineage>
        <taxon>Archaea</taxon>
        <taxon>Methanobacteriati</taxon>
        <taxon>Methanobacteriota</taxon>
        <taxon>Stenosarchaea group</taxon>
        <taxon>Halobacteria</taxon>
        <taxon>Halobacteriales</taxon>
        <taxon>Natronoarchaeaceae</taxon>
    </lineage>
</organism>
<dbReference type="GO" id="GO:0003676">
    <property type="term" value="F:nucleic acid binding"/>
    <property type="evidence" value="ECO:0007669"/>
    <property type="project" value="InterPro"/>
</dbReference>